<dbReference type="SUPFAM" id="SSF52821">
    <property type="entry name" value="Rhodanese/Cell cycle control phosphatase"/>
    <property type="match status" value="2"/>
</dbReference>
<name>A0ABP6TJ71_9ACTN</name>
<dbReference type="SUPFAM" id="SSF56281">
    <property type="entry name" value="Metallo-hydrolase/oxidoreductase"/>
    <property type="match status" value="1"/>
</dbReference>
<dbReference type="InterPro" id="IPR001279">
    <property type="entry name" value="Metallo-B-lactamas"/>
</dbReference>
<dbReference type="CDD" id="cd07724">
    <property type="entry name" value="POD-like_MBL-fold"/>
    <property type="match status" value="1"/>
</dbReference>
<comment type="caution">
    <text evidence="3">The sequence shown here is derived from an EMBL/GenBank/DDBJ whole genome shotgun (WGS) entry which is preliminary data.</text>
</comment>
<dbReference type="SMART" id="SM00450">
    <property type="entry name" value="RHOD"/>
    <property type="match status" value="2"/>
</dbReference>
<feature type="domain" description="Rhodanese" evidence="2">
    <location>
        <begin position="367"/>
        <end position="453"/>
    </location>
</feature>
<dbReference type="RefSeq" id="WP_345574333.1">
    <property type="nucleotide sequence ID" value="NZ_BAAAXF010000018.1"/>
</dbReference>
<dbReference type="InterPro" id="IPR001763">
    <property type="entry name" value="Rhodanese-like_dom"/>
</dbReference>
<organism evidence="3 4">
    <name type="scientific">Streptomyces prasinosporus</name>
    <dbReference type="NCBI Taxonomy" id="68256"/>
    <lineage>
        <taxon>Bacteria</taxon>
        <taxon>Bacillati</taxon>
        <taxon>Actinomycetota</taxon>
        <taxon>Actinomycetes</taxon>
        <taxon>Kitasatosporales</taxon>
        <taxon>Streptomycetaceae</taxon>
        <taxon>Streptomyces</taxon>
        <taxon>Streptomyces albogriseolus group</taxon>
    </lineage>
</organism>
<keyword evidence="4" id="KW-1185">Reference proteome</keyword>
<dbReference type="InterPro" id="IPR051682">
    <property type="entry name" value="Mito_Persulfide_Diox"/>
</dbReference>
<evidence type="ECO:0000313" key="4">
    <source>
        <dbReference type="Proteomes" id="UP001501455"/>
    </source>
</evidence>
<gene>
    <name evidence="3" type="ORF">GCM10019016_016360</name>
</gene>
<protein>
    <submittedName>
        <fullName evidence="3">MBL fold metallo-hydrolase</fullName>
    </submittedName>
</protein>
<dbReference type="Gene3D" id="3.40.250.10">
    <property type="entry name" value="Rhodanese-like domain"/>
    <property type="match status" value="2"/>
</dbReference>
<evidence type="ECO:0000259" key="2">
    <source>
        <dbReference type="PROSITE" id="PS50206"/>
    </source>
</evidence>
<accession>A0ABP6TJ71</accession>
<dbReference type="Gene3D" id="3.60.15.10">
    <property type="entry name" value="Ribonuclease Z/Hydroxyacylglutathione hydrolase-like"/>
    <property type="match status" value="1"/>
</dbReference>
<keyword evidence="1" id="KW-0479">Metal-binding</keyword>
<dbReference type="Pfam" id="PF00753">
    <property type="entry name" value="Lactamase_B"/>
    <property type="match status" value="1"/>
</dbReference>
<dbReference type="EMBL" id="BAAAXF010000018">
    <property type="protein sequence ID" value="GAA3494536.1"/>
    <property type="molecule type" value="Genomic_DNA"/>
</dbReference>
<feature type="domain" description="Rhodanese" evidence="2">
    <location>
        <begin position="261"/>
        <end position="352"/>
    </location>
</feature>
<proteinExistence type="predicted"/>
<dbReference type="CDD" id="cd00158">
    <property type="entry name" value="RHOD"/>
    <property type="match status" value="1"/>
</dbReference>
<dbReference type="Proteomes" id="UP001501455">
    <property type="component" value="Unassembled WGS sequence"/>
</dbReference>
<dbReference type="InterPro" id="IPR036873">
    <property type="entry name" value="Rhodanese-like_dom_sf"/>
</dbReference>
<reference evidence="4" key="1">
    <citation type="journal article" date="2019" name="Int. J. Syst. Evol. Microbiol.">
        <title>The Global Catalogue of Microorganisms (GCM) 10K type strain sequencing project: providing services to taxonomists for standard genome sequencing and annotation.</title>
        <authorList>
            <consortium name="The Broad Institute Genomics Platform"/>
            <consortium name="The Broad Institute Genome Sequencing Center for Infectious Disease"/>
            <person name="Wu L."/>
            <person name="Ma J."/>
        </authorList>
    </citation>
    <scope>NUCLEOTIDE SEQUENCE [LARGE SCALE GENOMIC DNA]</scope>
    <source>
        <strain evidence="4">JCM 4816</strain>
    </source>
</reference>
<dbReference type="InterPro" id="IPR044528">
    <property type="entry name" value="POD-like_MBL-fold"/>
</dbReference>
<sequence>MFFVDTLECEGLGNRSYLAGGARGAVVVDPPRDIDQVIAAAVERGVRIVYVAETHVHNDYITGGLELARVTGASYLVPAAAGVSFARTPVADGDTVTVDEGLVLRALATPGHTPHHTSYVLEEGGRARAAFTGGSLLIGAVGRPDLVEPRLTEELARAQHASAHRLADELDDEVPVLPTHGFGSFCSSSRTEGDATTIGKERATNDALTLDVDTFVERVLAGLDDVPAYYAHMGPANAAGPAPVDLTPPEPADADQIARRLAAGEWVVDLRSRVAFAEGHVAGSFNFEGDGRLATYLAWLIPWGKPVTLLADTPERIADAQRELARVGIDRPAAAATGGPTAWVREGERTVSFPRARFADLAEVRERGEEVVVLDVRRASERAEAHIEGSVHIPIHEVHGRVGEVPAGTVWVHCASGMRAAIAASLLDAAGRDVVAVDDGFDAAGEAGLTVIRR</sequence>
<evidence type="ECO:0000313" key="3">
    <source>
        <dbReference type="EMBL" id="GAA3494536.1"/>
    </source>
</evidence>
<dbReference type="PANTHER" id="PTHR43084">
    <property type="entry name" value="PERSULFIDE DIOXYGENASE ETHE1"/>
    <property type="match status" value="1"/>
</dbReference>
<dbReference type="PANTHER" id="PTHR43084:SF1">
    <property type="entry name" value="PERSULFIDE DIOXYGENASE ETHE1, MITOCHONDRIAL"/>
    <property type="match status" value="1"/>
</dbReference>
<dbReference type="SMART" id="SM00849">
    <property type="entry name" value="Lactamase_B"/>
    <property type="match status" value="1"/>
</dbReference>
<dbReference type="InterPro" id="IPR036866">
    <property type="entry name" value="RibonucZ/Hydroxyglut_hydro"/>
</dbReference>
<evidence type="ECO:0000256" key="1">
    <source>
        <dbReference type="ARBA" id="ARBA00022723"/>
    </source>
</evidence>
<dbReference type="PROSITE" id="PS50206">
    <property type="entry name" value="RHODANESE_3"/>
    <property type="match status" value="2"/>
</dbReference>
<dbReference type="Pfam" id="PF00581">
    <property type="entry name" value="Rhodanese"/>
    <property type="match status" value="2"/>
</dbReference>